<dbReference type="Pfam" id="PF01048">
    <property type="entry name" value="PNP_UDP_1"/>
    <property type="match status" value="1"/>
</dbReference>
<dbReference type="PANTHER" id="PTHR43691">
    <property type="entry name" value="URIDINE PHOSPHORYLASE"/>
    <property type="match status" value="1"/>
</dbReference>
<dbReference type="EMBL" id="CH954177">
    <property type="protein sequence ID" value="EDV57565.2"/>
    <property type="molecule type" value="Genomic_DNA"/>
</dbReference>
<reference evidence="4 5" key="2">
    <citation type="journal article" date="2008" name="Bioinformatics">
        <title>Assembly reconciliation.</title>
        <authorList>
            <person name="Zimin A.V."/>
            <person name="Smith D.R."/>
            <person name="Sutton G."/>
            <person name="Yorke J.A."/>
        </authorList>
    </citation>
    <scope>NUCLEOTIDE SEQUENCE [LARGE SCALE GENOMIC DNA]</scope>
    <source>
        <strain evidence="4 5">TSC#14021-0224.01</strain>
    </source>
</reference>
<feature type="binding site" evidence="2">
    <location>
        <begin position="140"/>
        <end position="143"/>
    </location>
    <ligand>
        <name>phosphate</name>
        <dbReference type="ChEBI" id="CHEBI:43474"/>
    </ligand>
</feature>
<organism evidence="4 5">
    <name type="scientific">Drosophila erecta</name>
    <name type="common">Fruit fly</name>
    <dbReference type="NCBI Taxonomy" id="7220"/>
    <lineage>
        <taxon>Eukaryota</taxon>
        <taxon>Metazoa</taxon>
        <taxon>Ecdysozoa</taxon>
        <taxon>Arthropoda</taxon>
        <taxon>Hexapoda</taxon>
        <taxon>Insecta</taxon>
        <taxon>Pterygota</taxon>
        <taxon>Neoptera</taxon>
        <taxon>Endopterygota</taxon>
        <taxon>Diptera</taxon>
        <taxon>Brachycera</taxon>
        <taxon>Muscomorpha</taxon>
        <taxon>Ephydroidea</taxon>
        <taxon>Drosophilidae</taxon>
        <taxon>Drosophila</taxon>
        <taxon>Sophophora</taxon>
    </lineage>
</organism>
<sequence>MSENFFVSTVRDIVFRFVKLRNPHLETMPMDYLYHLDINVGNTRDTSELQHRFGDVKVICVGGTGSRMRQLALYLRDVLSVQESGDPVDLCERGQRYAMYKVGPVLCVSHGVGSSTFSVVLHELLKLVKYARCQEPVIIRIGTCGGLGVPPGTVVVTKNAFNGLLRNEHEIAILGKRVVRPAVFSEDVIRDVIAFGVDANDGFQTISANTMGTDCFYEGQGRTDGAICEYTEKDKMEFLQKCHDLGIRNIEMEASMFASVTQKVGVMAGDVCVTLIDRLKGDQVTITMDQKHEFEQRPFLVVGRYIKKLLQQ</sequence>
<evidence type="ECO:0000313" key="5">
    <source>
        <dbReference type="Proteomes" id="UP000008711"/>
    </source>
</evidence>
<dbReference type="GO" id="GO:0004850">
    <property type="term" value="F:uridine phosphorylase activity"/>
    <property type="evidence" value="ECO:0007669"/>
    <property type="project" value="InterPro"/>
</dbReference>
<dbReference type="HOGENOM" id="CLU_054104_1_0_1"/>
<keyword evidence="5" id="KW-1185">Reference proteome</keyword>
<feature type="domain" description="Nucleoside phosphorylase" evidence="3">
    <location>
        <begin position="57"/>
        <end position="285"/>
    </location>
</feature>
<dbReference type="GO" id="GO:0005829">
    <property type="term" value="C:cytosol"/>
    <property type="evidence" value="ECO:0007669"/>
    <property type="project" value="TreeGrafter"/>
</dbReference>
<evidence type="ECO:0000256" key="1">
    <source>
        <dbReference type="ARBA" id="ARBA00010456"/>
    </source>
</evidence>
<accession>B3NAP2</accession>
<evidence type="ECO:0000313" key="4">
    <source>
        <dbReference type="EMBL" id="EDV57565.2"/>
    </source>
</evidence>
<dbReference type="InterPro" id="IPR010059">
    <property type="entry name" value="Uridine_phosphorylase_euk"/>
</dbReference>
<evidence type="ECO:0000259" key="3">
    <source>
        <dbReference type="Pfam" id="PF01048"/>
    </source>
</evidence>
<protein>
    <recommendedName>
        <fullName evidence="3">Nucleoside phosphorylase domain-containing protein</fullName>
    </recommendedName>
</protein>
<gene>
    <name evidence="4" type="primary">Dere\GG24468</name>
    <name evidence="4" type="synonym">dere_GLEANR_9192</name>
    <name evidence="4" type="synonym">GG24468</name>
    <name evidence="4" type="ORF">Dere_GG24468</name>
</gene>
<name>B3NAP2_DROER</name>
<dbReference type="PANTHER" id="PTHR43691:SF11">
    <property type="entry name" value="FI09636P-RELATED"/>
    <property type="match status" value="1"/>
</dbReference>
<dbReference type="NCBIfam" id="TIGR01719">
    <property type="entry name" value="euk_UDPppase"/>
    <property type="match status" value="1"/>
</dbReference>
<feature type="binding site" evidence="2">
    <location>
        <position position="222"/>
    </location>
    <ligand>
        <name>substrate</name>
    </ligand>
</feature>
<dbReference type="AlphaFoldDB" id="B3NAP2"/>
<feature type="binding site" evidence="2">
    <location>
        <position position="220"/>
    </location>
    <ligand>
        <name>substrate</name>
    </ligand>
</feature>
<dbReference type="Gene3D" id="3.40.50.1580">
    <property type="entry name" value="Nucleoside phosphorylase domain"/>
    <property type="match status" value="1"/>
</dbReference>
<dbReference type="InterPro" id="IPR035994">
    <property type="entry name" value="Nucleoside_phosphorylase_sf"/>
</dbReference>
<dbReference type="OrthoDB" id="204058at2759"/>
<proteinExistence type="inferred from homology"/>
<evidence type="ECO:0000256" key="2">
    <source>
        <dbReference type="PIRSR" id="PIRSR610059-50"/>
    </source>
</evidence>
<dbReference type="SUPFAM" id="SSF53167">
    <property type="entry name" value="Purine and uridine phosphorylases"/>
    <property type="match status" value="1"/>
</dbReference>
<reference evidence="4 5" key="1">
    <citation type="journal article" date="2007" name="Nature">
        <title>Evolution of genes and genomes on the Drosophila phylogeny.</title>
        <authorList>
            <consortium name="Drosophila 12 Genomes Consortium"/>
            <person name="Clark A.G."/>
            <person name="Eisen M.B."/>
            <person name="Smith D.R."/>
            <person name="Bergman C.M."/>
            <person name="Oliver B."/>
            <person name="Markow T.A."/>
            <person name="Kaufman T.C."/>
            <person name="Kellis M."/>
            <person name="Gelbart W."/>
            <person name="Iyer V.N."/>
            <person name="Pollard D.A."/>
            <person name="Sackton T.B."/>
            <person name="Larracuente A.M."/>
            <person name="Singh N.D."/>
            <person name="Abad J.P."/>
            <person name="Abt D.N."/>
            <person name="Adryan B."/>
            <person name="Aguade M."/>
            <person name="Akashi H."/>
            <person name="Anderson W.W."/>
            <person name="Aquadro C.F."/>
            <person name="Ardell D.H."/>
            <person name="Arguello R."/>
            <person name="Artieri C.G."/>
            <person name="Barbash D.A."/>
            <person name="Barker D."/>
            <person name="Barsanti P."/>
            <person name="Batterham P."/>
            <person name="Batzoglou S."/>
            <person name="Begun D."/>
            <person name="Bhutkar A."/>
            <person name="Blanco E."/>
            <person name="Bosak S.A."/>
            <person name="Bradley R.K."/>
            <person name="Brand A.D."/>
            <person name="Brent M.R."/>
            <person name="Brooks A.N."/>
            <person name="Brown R.H."/>
            <person name="Butlin R.K."/>
            <person name="Caggese C."/>
            <person name="Calvi B.R."/>
            <person name="Bernardo de Carvalho A."/>
            <person name="Caspi A."/>
            <person name="Castrezana S."/>
            <person name="Celniker S.E."/>
            <person name="Chang J.L."/>
            <person name="Chapple C."/>
            <person name="Chatterji S."/>
            <person name="Chinwalla A."/>
            <person name="Civetta A."/>
            <person name="Clifton S.W."/>
            <person name="Comeron J.M."/>
            <person name="Costello J.C."/>
            <person name="Coyne J.A."/>
            <person name="Daub J."/>
            <person name="David R.G."/>
            <person name="Delcher A.L."/>
            <person name="Delehaunty K."/>
            <person name="Do C.B."/>
            <person name="Ebling H."/>
            <person name="Edwards K."/>
            <person name="Eickbush T."/>
            <person name="Evans J.D."/>
            <person name="Filipski A."/>
            <person name="Findeiss S."/>
            <person name="Freyhult E."/>
            <person name="Fulton L."/>
            <person name="Fulton R."/>
            <person name="Garcia A.C."/>
            <person name="Gardiner A."/>
            <person name="Garfield D.A."/>
            <person name="Garvin B.E."/>
            <person name="Gibson G."/>
            <person name="Gilbert D."/>
            <person name="Gnerre S."/>
            <person name="Godfrey J."/>
            <person name="Good R."/>
            <person name="Gotea V."/>
            <person name="Gravely B."/>
            <person name="Greenberg A.J."/>
            <person name="Griffiths-Jones S."/>
            <person name="Gross S."/>
            <person name="Guigo R."/>
            <person name="Gustafson E.A."/>
            <person name="Haerty W."/>
            <person name="Hahn M.W."/>
            <person name="Halligan D.L."/>
            <person name="Halpern A.L."/>
            <person name="Halter G.M."/>
            <person name="Han M.V."/>
            <person name="Heger A."/>
            <person name="Hillier L."/>
            <person name="Hinrichs A.S."/>
            <person name="Holmes I."/>
            <person name="Hoskins R.A."/>
            <person name="Hubisz M.J."/>
            <person name="Hultmark D."/>
            <person name="Huntley M.A."/>
            <person name="Jaffe D.B."/>
            <person name="Jagadeeshan S."/>
            <person name="Jeck W.R."/>
            <person name="Johnson J."/>
            <person name="Jones C.D."/>
            <person name="Jordan W.C."/>
            <person name="Karpen G.H."/>
            <person name="Kataoka E."/>
            <person name="Keightley P.D."/>
            <person name="Kheradpour P."/>
            <person name="Kirkness E.F."/>
            <person name="Koerich L.B."/>
            <person name="Kristiansen K."/>
            <person name="Kudrna D."/>
            <person name="Kulathinal R.J."/>
            <person name="Kumar S."/>
            <person name="Kwok R."/>
            <person name="Lander E."/>
            <person name="Langley C.H."/>
            <person name="Lapoint R."/>
            <person name="Lazzaro B.P."/>
            <person name="Lee S.J."/>
            <person name="Levesque L."/>
            <person name="Li R."/>
            <person name="Lin C.F."/>
            <person name="Lin M.F."/>
            <person name="Lindblad-Toh K."/>
            <person name="Llopart A."/>
            <person name="Long M."/>
            <person name="Low L."/>
            <person name="Lozovsky E."/>
            <person name="Lu J."/>
            <person name="Luo M."/>
            <person name="Machado C.A."/>
            <person name="Makalowski W."/>
            <person name="Marzo M."/>
            <person name="Matsuda M."/>
            <person name="Matzkin L."/>
            <person name="McAllister B."/>
            <person name="McBride C.S."/>
            <person name="McKernan B."/>
            <person name="McKernan K."/>
            <person name="Mendez-Lago M."/>
            <person name="Minx P."/>
            <person name="Mollenhauer M.U."/>
            <person name="Montooth K."/>
            <person name="Mount S.M."/>
            <person name="Mu X."/>
            <person name="Myers E."/>
            <person name="Negre B."/>
            <person name="Newfeld S."/>
            <person name="Nielsen R."/>
            <person name="Noor M.A."/>
            <person name="O'Grady P."/>
            <person name="Pachter L."/>
            <person name="Papaceit M."/>
            <person name="Parisi M.J."/>
            <person name="Parisi M."/>
            <person name="Parts L."/>
            <person name="Pedersen J.S."/>
            <person name="Pesole G."/>
            <person name="Phillippy A.M."/>
            <person name="Ponting C.P."/>
            <person name="Pop M."/>
            <person name="Porcelli D."/>
            <person name="Powell J.R."/>
            <person name="Prohaska S."/>
            <person name="Pruitt K."/>
            <person name="Puig M."/>
            <person name="Quesneville H."/>
            <person name="Ram K.R."/>
            <person name="Rand D."/>
            <person name="Rasmussen M.D."/>
            <person name="Reed L.K."/>
            <person name="Reenan R."/>
            <person name="Reily A."/>
            <person name="Remington K.A."/>
            <person name="Rieger T.T."/>
            <person name="Ritchie M.G."/>
            <person name="Robin C."/>
            <person name="Rogers Y.H."/>
            <person name="Rohde C."/>
            <person name="Rozas J."/>
            <person name="Rubenfield M.J."/>
            <person name="Ruiz A."/>
            <person name="Russo S."/>
            <person name="Salzberg S.L."/>
            <person name="Sanchez-Gracia A."/>
            <person name="Saranga D.J."/>
            <person name="Sato H."/>
            <person name="Schaeffer S.W."/>
            <person name="Schatz M.C."/>
            <person name="Schlenke T."/>
            <person name="Schwartz R."/>
            <person name="Segarra C."/>
            <person name="Singh R.S."/>
            <person name="Sirot L."/>
            <person name="Sirota M."/>
            <person name="Sisneros N.B."/>
            <person name="Smith C.D."/>
            <person name="Smith T.F."/>
            <person name="Spieth J."/>
            <person name="Stage D.E."/>
            <person name="Stark A."/>
            <person name="Stephan W."/>
            <person name="Strausberg R.L."/>
            <person name="Strempel S."/>
            <person name="Sturgill D."/>
            <person name="Sutton G."/>
            <person name="Sutton G.G."/>
            <person name="Tao W."/>
            <person name="Teichmann S."/>
            <person name="Tobari Y.N."/>
            <person name="Tomimura Y."/>
            <person name="Tsolas J.M."/>
            <person name="Valente V.L."/>
            <person name="Venter E."/>
            <person name="Venter J.C."/>
            <person name="Vicario S."/>
            <person name="Vieira F.G."/>
            <person name="Vilella A.J."/>
            <person name="Villasante A."/>
            <person name="Walenz B."/>
            <person name="Wang J."/>
            <person name="Wasserman M."/>
            <person name="Watts T."/>
            <person name="Wilson D."/>
            <person name="Wilson R.K."/>
            <person name="Wing R.A."/>
            <person name="Wolfner M.F."/>
            <person name="Wong A."/>
            <person name="Wong G.K."/>
            <person name="Wu C.I."/>
            <person name="Wu G."/>
            <person name="Yamamoto D."/>
            <person name="Yang H.P."/>
            <person name="Yang S.P."/>
            <person name="Yorke J.A."/>
            <person name="Yoshida K."/>
            <person name="Zdobnov E."/>
            <person name="Zhang P."/>
            <person name="Zhang Y."/>
            <person name="Zimin A.V."/>
            <person name="Baldwin J."/>
            <person name="Abdouelleil A."/>
            <person name="Abdulkadir J."/>
            <person name="Abebe A."/>
            <person name="Abera B."/>
            <person name="Abreu J."/>
            <person name="Acer S.C."/>
            <person name="Aftuck L."/>
            <person name="Alexander A."/>
            <person name="An P."/>
            <person name="Anderson E."/>
            <person name="Anderson S."/>
            <person name="Arachi H."/>
            <person name="Azer M."/>
            <person name="Bachantsang P."/>
            <person name="Barry A."/>
            <person name="Bayul T."/>
            <person name="Berlin A."/>
            <person name="Bessette D."/>
            <person name="Bloom T."/>
            <person name="Blye J."/>
            <person name="Boguslavskiy L."/>
            <person name="Bonnet C."/>
            <person name="Boukhgalter B."/>
            <person name="Bourzgui I."/>
            <person name="Brown A."/>
            <person name="Cahill P."/>
            <person name="Channer S."/>
            <person name="Cheshatsang Y."/>
            <person name="Chuda L."/>
            <person name="Citroen M."/>
            <person name="Collymore A."/>
            <person name="Cooke P."/>
            <person name="Costello M."/>
            <person name="D'Aco K."/>
            <person name="Daza R."/>
            <person name="De Haan G."/>
            <person name="DeGray S."/>
            <person name="DeMaso C."/>
            <person name="Dhargay N."/>
            <person name="Dooley K."/>
            <person name="Dooley E."/>
            <person name="Doricent M."/>
            <person name="Dorje P."/>
            <person name="Dorjee K."/>
            <person name="Dupes A."/>
            <person name="Elong R."/>
            <person name="Falk J."/>
            <person name="Farina A."/>
            <person name="Faro S."/>
            <person name="Ferguson D."/>
            <person name="Fisher S."/>
            <person name="Foley C.D."/>
            <person name="Franke A."/>
            <person name="Friedrich D."/>
            <person name="Gadbois L."/>
            <person name="Gearin G."/>
            <person name="Gearin C.R."/>
            <person name="Giannoukos G."/>
            <person name="Goode T."/>
            <person name="Graham J."/>
            <person name="Grandbois E."/>
            <person name="Grewal S."/>
            <person name="Gyaltsen K."/>
            <person name="Hafez N."/>
            <person name="Hagos B."/>
            <person name="Hall J."/>
            <person name="Henson C."/>
            <person name="Hollinger A."/>
            <person name="Honan T."/>
            <person name="Huard M.D."/>
            <person name="Hughes L."/>
            <person name="Hurhula B."/>
            <person name="Husby M.E."/>
            <person name="Kamat A."/>
            <person name="Kanga B."/>
            <person name="Kashin S."/>
            <person name="Khazanovich D."/>
            <person name="Kisner P."/>
            <person name="Lance K."/>
            <person name="Lara M."/>
            <person name="Lee W."/>
            <person name="Lennon N."/>
            <person name="Letendre F."/>
            <person name="LeVine R."/>
            <person name="Lipovsky A."/>
            <person name="Liu X."/>
            <person name="Liu J."/>
            <person name="Liu S."/>
            <person name="Lokyitsang T."/>
            <person name="Lokyitsang Y."/>
            <person name="Lubonja R."/>
            <person name="Lui A."/>
            <person name="MacDonald P."/>
            <person name="Magnisalis V."/>
            <person name="Maru K."/>
            <person name="Matthews C."/>
            <person name="McCusker W."/>
            <person name="McDonough S."/>
            <person name="Mehta T."/>
            <person name="Meldrim J."/>
            <person name="Meneus L."/>
            <person name="Mihai O."/>
            <person name="Mihalev A."/>
            <person name="Mihova T."/>
            <person name="Mittelman R."/>
            <person name="Mlenga V."/>
            <person name="Montmayeur A."/>
            <person name="Mulrain L."/>
            <person name="Navidi A."/>
            <person name="Naylor J."/>
            <person name="Negash T."/>
            <person name="Nguyen T."/>
            <person name="Nguyen N."/>
            <person name="Nicol R."/>
            <person name="Norbu C."/>
            <person name="Norbu N."/>
            <person name="Novod N."/>
            <person name="O'Neill B."/>
            <person name="Osman S."/>
            <person name="Markiewicz E."/>
            <person name="Oyono O.L."/>
            <person name="Patti C."/>
            <person name="Phunkhang P."/>
            <person name="Pierre F."/>
            <person name="Priest M."/>
            <person name="Raghuraman S."/>
            <person name="Rege F."/>
            <person name="Reyes R."/>
            <person name="Rise C."/>
            <person name="Rogov P."/>
            <person name="Ross K."/>
            <person name="Ryan E."/>
            <person name="Settipalli S."/>
            <person name="Shea T."/>
            <person name="Sherpa N."/>
            <person name="Shi L."/>
            <person name="Shih D."/>
            <person name="Sparrow T."/>
            <person name="Spaulding J."/>
            <person name="Stalker J."/>
            <person name="Stange-Thomann N."/>
            <person name="Stavropoulos S."/>
            <person name="Stone C."/>
            <person name="Strader C."/>
            <person name="Tesfaye S."/>
            <person name="Thomson T."/>
            <person name="Thoulutsang Y."/>
            <person name="Thoulutsang D."/>
            <person name="Topham K."/>
            <person name="Topping I."/>
            <person name="Tsamla T."/>
            <person name="Vassiliev H."/>
            <person name="Vo A."/>
            <person name="Wangchuk T."/>
            <person name="Wangdi T."/>
            <person name="Weiand M."/>
            <person name="Wilkinson J."/>
            <person name="Wilson A."/>
            <person name="Yadav S."/>
            <person name="Young G."/>
            <person name="Yu Q."/>
            <person name="Zembek L."/>
            <person name="Zhong D."/>
            <person name="Zimmer A."/>
            <person name="Zwirko Z."/>
            <person name="Jaffe D.B."/>
            <person name="Alvarez P."/>
            <person name="Brockman W."/>
            <person name="Butler J."/>
            <person name="Chin C."/>
            <person name="Gnerre S."/>
            <person name="Grabherr M."/>
            <person name="Kleber M."/>
            <person name="Mauceli E."/>
            <person name="MacCallum I."/>
        </authorList>
    </citation>
    <scope>NUCLEOTIDE SEQUENCE [LARGE SCALE GENOMIC DNA]</scope>
    <source>
        <strain evidence="4 5">TSC#14021-0224.01</strain>
    </source>
</reference>
<dbReference type="GO" id="GO:0006218">
    <property type="term" value="P:uridine catabolic process"/>
    <property type="evidence" value="ECO:0007669"/>
    <property type="project" value="TreeGrafter"/>
</dbReference>
<dbReference type="GO" id="GO:0009166">
    <property type="term" value="P:nucleotide catabolic process"/>
    <property type="evidence" value="ECO:0007669"/>
    <property type="project" value="InterPro"/>
</dbReference>
<dbReference type="Proteomes" id="UP000008711">
    <property type="component" value="Unassembled WGS sequence"/>
</dbReference>
<feature type="binding site" evidence="2">
    <location>
        <position position="96"/>
    </location>
    <ligand>
        <name>phosphate</name>
        <dbReference type="ChEBI" id="CHEBI:43474"/>
    </ligand>
</feature>
<dbReference type="InterPro" id="IPR000845">
    <property type="entry name" value="Nucleoside_phosphorylase_d"/>
</dbReference>
<comment type="similarity">
    <text evidence="1">Belongs to the PNP/UDP phosphorylase family.</text>
</comment>
<dbReference type="CDD" id="cd17763">
    <property type="entry name" value="UP_hUPP-like"/>
    <property type="match status" value="1"/>
</dbReference>
<dbReference type="eggNOG" id="KOG3728">
    <property type="taxonomic scope" value="Eukaryota"/>
</dbReference>